<dbReference type="InterPro" id="IPR013783">
    <property type="entry name" value="Ig-like_fold"/>
</dbReference>
<gene>
    <name evidence="8" type="ORF">MONAX_5E001395</name>
</gene>
<dbReference type="AlphaFoldDB" id="A0A5E4CRL3"/>
<keyword evidence="5" id="KW-1133">Transmembrane helix</keyword>
<dbReference type="PANTHER" id="PTHR44337">
    <property type="entry name" value="CARCINOEMBRYONIC ANTIGEN-RELATED CELL ADHESION MOLECULE 8"/>
    <property type="match status" value="1"/>
</dbReference>
<dbReference type="InterPro" id="IPR003599">
    <property type="entry name" value="Ig_sub"/>
</dbReference>
<reference evidence="8" key="1">
    <citation type="submission" date="2019-04" db="EMBL/GenBank/DDBJ databases">
        <authorList>
            <person name="Alioto T."/>
            <person name="Alioto T."/>
        </authorList>
    </citation>
    <scope>NUCLEOTIDE SEQUENCE [LARGE SCALE GENOMIC DNA]</scope>
</reference>
<keyword evidence="5" id="KW-0472">Membrane</keyword>
<dbReference type="SMART" id="SM00409">
    <property type="entry name" value="IG"/>
    <property type="match status" value="3"/>
</dbReference>
<evidence type="ECO:0000256" key="3">
    <source>
        <dbReference type="ARBA" id="ARBA00023180"/>
    </source>
</evidence>
<dbReference type="InterPro" id="IPR052598">
    <property type="entry name" value="IgSF_CEA-related"/>
</dbReference>
<feature type="chain" id="PRO_5023147444" description="Ig-like domain-containing protein" evidence="6">
    <location>
        <begin position="31"/>
        <end position="375"/>
    </location>
</feature>
<dbReference type="Gene3D" id="2.60.40.10">
    <property type="entry name" value="Immunoglobulins"/>
    <property type="match status" value="3"/>
</dbReference>
<dbReference type="InterPro" id="IPR036179">
    <property type="entry name" value="Ig-like_dom_sf"/>
</dbReference>
<comment type="caution">
    <text evidence="8">The sequence shown here is derived from an EMBL/GenBank/DDBJ whole genome shotgun (WGS) entry which is preliminary data.</text>
</comment>
<dbReference type="Pfam" id="PF13927">
    <property type="entry name" value="Ig_3"/>
    <property type="match status" value="1"/>
</dbReference>
<protein>
    <recommendedName>
        <fullName evidence="7">Ig-like domain-containing protein</fullName>
    </recommendedName>
</protein>
<keyword evidence="5" id="KW-0812">Transmembrane</keyword>
<dbReference type="PROSITE" id="PS50835">
    <property type="entry name" value="IG_LIKE"/>
    <property type="match status" value="1"/>
</dbReference>
<dbReference type="PANTHER" id="PTHR44337:SF10">
    <property type="entry name" value="CARCINOEMBRYONIC ANTIGEN-RELATED CELL ADHESION MOLECULE 18"/>
    <property type="match status" value="1"/>
</dbReference>
<keyword evidence="2" id="KW-1015">Disulfide bond</keyword>
<sequence>MDLPDPRRGPCRPLFLVVAASLLACGPRQASGPLFISPDSLTAVERHRNVLALENVPEGVQEYSWYRGAEDSAETMIISFRPPDSKVPGPLYSNLVTVTSKGYLSFRMCTLNDTGNYTVQVDTGNGTQRATGWLEVLELGPPPVISANASSAVENLDSVAAECHTNASHIEWYRNSVPISASQRIAISADGRTLVIRRVSRHDRTLQCVIQRYESFPDILQKSDTVSLTVAYGPDYVSLSTNLQGFDGALTAGIGSQVQLECSCDSDPSPKYHWLHNGSLLSSDANLNFFLVAWEQMGNYRCIGENLVTQLAFYGDVRIQPPRPSPAPPPPPGFSISGPLVVFLILVTSLGCGHLCGILVYGLVRLYLRRRNRAT</sequence>
<evidence type="ECO:0000313" key="8">
    <source>
        <dbReference type="EMBL" id="VTJ84463.1"/>
    </source>
</evidence>
<dbReference type="PROSITE" id="PS51257">
    <property type="entry name" value="PROKAR_LIPOPROTEIN"/>
    <property type="match status" value="1"/>
</dbReference>
<accession>A0A5E4CRL3</accession>
<evidence type="ECO:0000256" key="2">
    <source>
        <dbReference type="ARBA" id="ARBA00023157"/>
    </source>
</evidence>
<evidence type="ECO:0000256" key="6">
    <source>
        <dbReference type="SAM" id="SignalP"/>
    </source>
</evidence>
<feature type="domain" description="Ig-like" evidence="7">
    <location>
        <begin position="234"/>
        <end position="302"/>
    </location>
</feature>
<dbReference type="SMART" id="SM00408">
    <property type="entry name" value="IGc2"/>
    <property type="match status" value="2"/>
</dbReference>
<dbReference type="InterPro" id="IPR007110">
    <property type="entry name" value="Ig-like_dom"/>
</dbReference>
<evidence type="ECO:0000256" key="1">
    <source>
        <dbReference type="ARBA" id="ARBA00022729"/>
    </source>
</evidence>
<evidence type="ECO:0000256" key="5">
    <source>
        <dbReference type="SAM" id="Phobius"/>
    </source>
</evidence>
<feature type="signal peptide" evidence="6">
    <location>
        <begin position="1"/>
        <end position="30"/>
    </location>
</feature>
<dbReference type="EMBL" id="CABDUW010001889">
    <property type="protein sequence ID" value="VTJ84463.1"/>
    <property type="molecule type" value="Genomic_DNA"/>
</dbReference>
<organism evidence="8">
    <name type="scientific">Marmota monax</name>
    <name type="common">Woodchuck</name>
    <dbReference type="NCBI Taxonomy" id="9995"/>
    <lineage>
        <taxon>Eukaryota</taxon>
        <taxon>Metazoa</taxon>
        <taxon>Chordata</taxon>
        <taxon>Craniata</taxon>
        <taxon>Vertebrata</taxon>
        <taxon>Euteleostomi</taxon>
        <taxon>Mammalia</taxon>
        <taxon>Eutheria</taxon>
        <taxon>Euarchontoglires</taxon>
        <taxon>Glires</taxon>
        <taxon>Rodentia</taxon>
        <taxon>Sciuromorpha</taxon>
        <taxon>Sciuridae</taxon>
        <taxon>Xerinae</taxon>
        <taxon>Marmotini</taxon>
        <taxon>Marmota</taxon>
    </lineage>
</organism>
<keyword evidence="4" id="KW-0393">Immunoglobulin domain</keyword>
<dbReference type="InterPro" id="IPR003598">
    <property type="entry name" value="Ig_sub2"/>
</dbReference>
<name>A0A5E4CRL3_MARMO</name>
<keyword evidence="1 6" id="KW-0732">Signal</keyword>
<proteinExistence type="predicted"/>
<keyword evidence="3" id="KW-0325">Glycoprotein</keyword>
<evidence type="ECO:0000256" key="4">
    <source>
        <dbReference type="ARBA" id="ARBA00023319"/>
    </source>
</evidence>
<dbReference type="SUPFAM" id="SSF48726">
    <property type="entry name" value="Immunoglobulin"/>
    <property type="match status" value="3"/>
</dbReference>
<feature type="transmembrane region" description="Helical" evidence="5">
    <location>
        <begin position="340"/>
        <end position="364"/>
    </location>
</feature>
<evidence type="ECO:0000259" key="7">
    <source>
        <dbReference type="PROSITE" id="PS50835"/>
    </source>
</evidence>